<proteinExistence type="predicted"/>
<dbReference type="Gene3D" id="3.40.190.10">
    <property type="entry name" value="Periplasmic binding protein-like II"/>
    <property type="match status" value="2"/>
</dbReference>
<dbReference type="Pfam" id="PF01547">
    <property type="entry name" value="SBP_bac_1"/>
    <property type="match status" value="1"/>
</dbReference>
<keyword evidence="2 6" id="KW-0732">Signal</keyword>
<evidence type="ECO:0000256" key="5">
    <source>
        <dbReference type="ARBA" id="ARBA00023288"/>
    </source>
</evidence>
<dbReference type="SUPFAM" id="SSF53850">
    <property type="entry name" value="Periplasmic binding protein-like II"/>
    <property type="match status" value="1"/>
</dbReference>
<dbReference type="PANTHER" id="PTHR43649:SF33">
    <property type="entry name" value="POLYGALACTURONAN_RHAMNOGALACTURONAN-BINDING PROTEIN YTCQ"/>
    <property type="match status" value="1"/>
</dbReference>
<feature type="signal peptide" evidence="6">
    <location>
        <begin position="1"/>
        <end position="22"/>
    </location>
</feature>
<organism evidence="7 8">
    <name type="scientific">Paenibacillus uliginis N3/975</name>
    <dbReference type="NCBI Taxonomy" id="1313296"/>
    <lineage>
        <taxon>Bacteria</taxon>
        <taxon>Bacillati</taxon>
        <taxon>Bacillota</taxon>
        <taxon>Bacilli</taxon>
        <taxon>Bacillales</taxon>
        <taxon>Paenibacillaceae</taxon>
        <taxon>Paenibacillus</taxon>
    </lineage>
</organism>
<keyword evidence="4" id="KW-0564">Palmitate</keyword>
<dbReference type="Proteomes" id="UP000192940">
    <property type="component" value="Chromosome I"/>
</dbReference>
<keyword evidence="3" id="KW-0472">Membrane</keyword>
<reference evidence="8" key="1">
    <citation type="submission" date="2017-04" db="EMBL/GenBank/DDBJ databases">
        <authorList>
            <person name="Varghese N."/>
            <person name="Submissions S."/>
        </authorList>
    </citation>
    <scope>NUCLEOTIDE SEQUENCE [LARGE SCALE GENOMIC DNA]</scope>
    <source>
        <strain evidence="8">N3/975</strain>
    </source>
</reference>
<name>A0A1X7HSU9_9BACL</name>
<dbReference type="PROSITE" id="PS51257">
    <property type="entry name" value="PROKAR_LIPOPROTEIN"/>
    <property type="match status" value="1"/>
</dbReference>
<keyword evidence="1" id="KW-1003">Cell membrane</keyword>
<protein>
    <submittedName>
        <fullName evidence="7">Raffinose/stachyose/melibiose transport system substrate-binding protein</fullName>
    </submittedName>
</protein>
<evidence type="ECO:0000256" key="2">
    <source>
        <dbReference type="ARBA" id="ARBA00022729"/>
    </source>
</evidence>
<keyword evidence="5" id="KW-0449">Lipoprotein</keyword>
<evidence type="ECO:0000313" key="7">
    <source>
        <dbReference type="EMBL" id="SMF91435.1"/>
    </source>
</evidence>
<dbReference type="PANTHER" id="PTHR43649">
    <property type="entry name" value="ARABINOSE-BINDING PROTEIN-RELATED"/>
    <property type="match status" value="1"/>
</dbReference>
<dbReference type="InterPro" id="IPR006059">
    <property type="entry name" value="SBP"/>
</dbReference>
<dbReference type="AlphaFoldDB" id="A0A1X7HSU9"/>
<dbReference type="RefSeq" id="WP_208916063.1">
    <property type="nucleotide sequence ID" value="NZ_LT840184.1"/>
</dbReference>
<evidence type="ECO:0000313" key="8">
    <source>
        <dbReference type="Proteomes" id="UP000192940"/>
    </source>
</evidence>
<evidence type="ECO:0000256" key="6">
    <source>
        <dbReference type="SAM" id="SignalP"/>
    </source>
</evidence>
<dbReference type="STRING" id="1313296.SAMN05661091_5456"/>
<evidence type="ECO:0000256" key="1">
    <source>
        <dbReference type="ARBA" id="ARBA00022475"/>
    </source>
</evidence>
<evidence type="ECO:0000256" key="4">
    <source>
        <dbReference type="ARBA" id="ARBA00023139"/>
    </source>
</evidence>
<feature type="chain" id="PRO_5038686277" evidence="6">
    <location>
        <begin position="23"/>
        <end position="428"/>
    </location>
</feature>
<evidence type="ECO:0000256" key="3">
    <source>
        <dbReference type="ARBA" id="ARBA00023136"/>
    </source>
</evidence>
<gene>
    <name evidence="7" type="ORF">SAMN05661091_5456</name>
</gene>
<dbReference type="InterPro" id="IPR050490">
    <property type="entry name" value="Bact_solute-bd_prot1"/>
</dbReference>
<keyword evidence="8" id="KW-1185">Reference proteome</keyword>
<sequence>MKKGFLKSGLAALISLAMLTAAGCSGGGSKSATDNAPNSSDANSGGAPVKIEYFQMKPEAVNVVNELITKFEQANPGITVEQNNVPNPENVWTMRVSTNDAPAVFTHYPHNSIFQKMAKEGRVIDLTNDPLMANVQPAIADLSKIDGKNYMVPIGVATLGMYYNKDIFESQNLQIPTTYSELMETAKKLQDAGITPFYFHDKDFNGIRQEVVYKMGQTIPDVESFLDDVMNGKAHITDNPAFKPFAEKLLALREYGQKDNMGTGYDDALRDFANGKTAMWFTGIWAIKEIKESSPDLKFAMFPLPTENAADLKTQVSVDTAIGIPADGKNKEEAKKFIEFMSSKENVETYLSIAGYPSGIKDVQTGLPEISTLTQLISDGKVYPTIERLWPPGMNAEVGKATQEMFLTKDIDQYLKTLDTIFFNKSNQ</sequence>
<dbReference type="EMBL" id="LT840184">
    <property type="protein sequence ID" value="SMF91435.1"/>
    <property type="molecule type" value="Genomic_DNA"/>
</dbReference>
<accession>A0A1X7HSU9</accession>